<evidence type="ECO:0000313" key="1">
    <source>
        <dbReference type="EMBL" id="MCS5479817.1"/>
    </source>
</evidence>
<organism evidence="1 2">
    <name type="scientific">Corynebacterium lemuris</name>
    <dbReference type="NCBI Taxonomy" id="1859292"/>
    <lineage>
        <taxon>Bacteria</taxon>
        <taxon>Bacillati</taxon>
        <taxon>Actinomycetota</taxon>
        <taxon>Actinomycetes</taxon>
        <taxon>Mycobacteriales</taxon>
        <taxon>Corynebacteriaceae</taxon>
        <taxon>Corynebacterium</taxon>
    </lineage>
</organism>
<accession>A0ABT2FX53</accession>
<dbReference type="Proteomes" id="UP001205965">
    <property type="component" value="Unassembled WGS sequence"/>
</dbReference>
<proteinExistence type="predicted"/>
<dbReference type="EMBL" id="JANWTC010000006">
    <property type="protein sequence ID" value="MCS5479817.1"/>
    <property type="molecule type" value="Genomic_DNA"/>
</dbReference>
<protein>
    <submittedName>
        <fullName evidence="1">Uncharacterized protein</fullName>
    </submittedName>
</protein>
<evidence type="ECO:0000313" key="2">
    <source>
        <dbReference type="Proteomes" id="UP001205965"/>
    </source>
</evidence>
<keyword evidence="2" id="KW-1185">Reference proteome</keyword>
<name>A0ABT2FX53_9CORY</name>
<dbReference type="RefSeq" id="WP_259427887.1">
    <property type="nucleotide sequence ID" value="NZ_JANWTC010000006.1"/>
</dbReference>
<sequence length="289" mass="32607">MPLAFPHDDDDDNPIWKREPLVDAFNWDDILRPNRDLYKSPMFADLAATLTQNYRSWEGGLNPSDLQRWKNPMSPLIDQLKDMGGTSMSRHLADMWPSIAATLPSNMFADIAAQTPLRAAIMDVVAPSHQQIAASWKIDELNKIIQQNLTIPDPVMETFKRRWGLFQPHDYPMALQLAMTSPKVREVAESFVEENAENVDELAIRVTGKGQVKVSELSKTQRLTLYKEAVNMLAQTAVTSFTAGHPVSIASQVTLSIVMFIFAIVEIEMQIREERNQAEAEGNEIPETE</sequence>
<gene>
    <name evidence="1" type="ORF">NYP18_09105</name>
</gene>
<comment type="caution">
    <text evidence="1">The sequence shown here is derived from an EMBL/GenBank/DDBJ whole genome shotgun (WGS) entry which is preliminary data.</text>
</comment>
<reference evidence="1 2" key="1">
    <citation type="submission" date="2022-08" db="EMBL/GenBank/DDBJ databases">
        <title>YIM 101645 draft genome.</title>
        <authorList>
            <person name="Chen X."/>
        </authorList>
    </citation>
    <scope>NUCLEOTIDE SEQUENCE [LARGE SCALE GENOMIC DNA]</scope>
    <source>
        <strain evidence="1 2">YIM 101645</strain>
    </source>
</reference>